<dbReference type="EMBL" id="OR481006">
    <property type="protein sequence ID" value="WNO47380.1"/>
    <property type="molecule type" value="Genomic_DNA"/>
</dbReference>
<evidence type="ECO:0000313" key="1">
    <source>
        <dbReference type="EMBL" id="WNO47380.1"/>
    </source>
</evidence>
<proteinExistence type="predicted"/>
<accession>A0AA96R2H5</accession>
<protein>
    <submittedName>
        <fullName evidence="1">Uncharacterized protein</fullName>
    </submittedName>
</protein>
<name>A0AA96R2H5_9CAUD</name>
<reference evidence="1" key="1">
    <citation type="submission" date="2023-08" db="EMBL/GenBank/DDBJ databases">
        <authorList>
            <person name="Nazir A."/>
        </authorList>
    </citation>
    <scope>NUCLEOTIDE SEQUENCE</scope>
</reference>
<organism evidence="1">
    <name type="scientific">Staphylococcus phage vB_VibM_10AMN12</name>
    <dbReference type="NCBI Taxonomy" id="3076785"/>
    <lineage>
        <taxon>Viruses</taxon>
        <taxon>Duplodnaviria</taxon>
        <taxon>Heunggongvirae</taxon>
        <taxon>Uroviricota</taxon>
        <taxon>Caudoviricetes</taxon>
    </lineage>
</organism>
<sequence length="75" mass="8682">MYILKEKEGYVKEFVAPDAEPMYYYYFDSDYEEGNLEGLELTDDINKAGTFLCKCDAQQFMDNNGCGMCFDIVEV</sequence>